<organism evidence="3 4">
    <name type="scientific">Streptomyces chengmaiensis</name>
    <dbReference type="NCBI Taxonomy" id="3040919"/>
    <lineage>
        <taxon>Bacteria</taxon>
        <taxon>Bacillati</taxon>
        <taxon>Actinomycetota</taxon>
        <taxon>Actinomycetes</taxon>
        <taxon>Kitasatosporales</taxon>
        <taxon>Streptomycetaceae</taxon>
        <taxon>Streptomyces</taxon>
    </lineage>
</organism>
<reference evidence="3 4" key="1">
    <citation type="submission" date="2023-04" db="EMBL/GenBank/DDBJ databases">
        <title>Streptomyces chengmaiensis sp. nov. isolated from the stem of mangrove plant in Hainan.</title>
        <authorList>
            <person name="Huang X."/>
            <person name="Zhou S."/>
            <person name="Chu X."/>
            <person name="Xie Y."/>
            <person name="Lin Y."/>
        </authorList>
    </citation>
    <scope>NUCLEOTIDE SEQUENCE [LARGE SCALE GENOMIC DNA]</scope>
    <source>
        <strain evidence="3 4">HNM0663</strain>
    </source>
</reference>
<name>A0ABT6HPT2_9ACTN</name>
<evidence type="ECO:0000313" key="3">
    <source>
        <dbReference type="EMBL" id="MDH2390243.1"/>
    </source>
</evidence>
<sequence>MRPSTLPRALVPTALCAALVLAGTGPAAALDSAASAGDSAVATAAQHRIELPEPPADTPGLPELPADPPPLPELPTGTRTLLETPALPADTPSLPLDTPALPTSP</sequence>
<evidence type="ECO:0000256" key="1">
    <source>
        <dbReference type="SAM" id="MobiDB-lite"/>
    </source>
</evidence>
<protein>
    <recommendedName>
        <fullName evidence="5">Secreted protein</fullName>
    </recommendedName>
</protein>
<gene>
    <name evidence="3" type="ORF">QCN29_15875</name>
</gene>
<evidence type="ECO:0008006" key="5">
    <source>
        <dbReference type="Google" id="ProtNLM"/>
    </source>
</evidence>
<keyword evidence="2" id="KW-0732">Signal</keyword>
<feature type="compositionally biased region" description="Low complexity" evidence="1">
    <location>
        <begin position="74"/>
        <end position="85"/>
    </location>
</feature>
<accession>A0ABT6HPT2</accession>
<feature type="signal peptide" evidence="2">
    <location>
        <begin position="1"/>
        <end position="29"/>
    </location>
</feature>
<feature type="region of interest" description="Disordered" evidence="1">
    <location>
        <begin position="51"/>
        <end position="105"/>
    </location>
</feature>
<feature type="chain" id="PRO_5045722472" description="Secreted protein" evidence="2">
    <location>
        <begin position="30"/>
        <end position="105"/>
    </location>
</feature>
<keyword evidence="4" id="KW-1185">Reference proteome</keyword>
<dbReference type="EMBL" id="JARWBG010000016">
    <property type="protein sequence ID" value="MDH2390243.1"/>
    <property type="molecule type" value="Genomic_DNA"/>
</dbReference>
<proteinExistence type="predicted"/>
<evidence type="ECO:0000256" key="2">
    <source>
        <dbReference type="SAM" id="SignalP"/>
    </source>
</evidence>
<dbReference type="RefSeq" id="WP_279928713.1">
    <property type="nucleotide sequence ID" value="NZ_JARWBG010000016.1"/>
</dbReference>
<evidence type="ECO:0000313" key="4">
    <source>
        <dbReference type="Proteomes" id="UP001223144"/>
    </source>
</evidence>
<dbReference type="Proteomes" id="UP001223144">
    <property type="component" value="Unassembled WGS sequence"/>
</dbReference>
<comment type="caution">
    <text evidence="3">The sequence shown here is derived from an EMBL/GenBank/DDBJ whole genome shotgun (WGS) entry which is preliminary data.</text>
</comment>